<reference evidence="7" key="1">
    <citation type="submission" date="2018-05" db="EMBL/GenBank/DDBJ databases">
        <authorList>
            <person name="Feng T."/>
        </authorList>
    </citation>
    <scope>NUCLEOTIDE SEQUENCE [LARGE SCALE GENOMIC DNA]</scope>
    <source>
        <strain evidence="7">S27</strain>
    </source>
</reference>
<dbReference type="GO" id="GO:0030313">
    <property type="term" value="C:cell envelope"/>
    <property type="evidence" value="ECO:0007669"/>
    <property type="project" value="UniProtKB-SubCell"/>
</dbReference>
<evidence type="ECO:0000256" key="1">
    <source>
        <dbReference type="ARBA" id="ARBA00004196"/>
    </source>
</evidence>
<dbReference type="PANTHER" id="PTHR32347:SF23">
    <property type="entry name" value="BLL5650 PROTEIN"/>
    <property type="match status" value="1"/>
</dbReference>
<feature type="coiled-coil region" evidence="3">
    <location>
        <begin position="70"/>
        <end position="161"/>
    </location>
</feature>
<dbReference type="InterPro" id="IPR050465">
    <property type="entry name" value="UPF0194_transport"/>
</dbReference>
<keyword evidence="4" id="KW-0732">Signal</keyword>
<evidence type="ECO:0000256" key="2">
    <source>
        <dbReference type="ARBA" id="ARBA00023054"/>
    </source>
</evidence>
<evidence type="ECO:0000259" key="5">
    <source>
        <dbReference type="Pfam" id="PF25881"/>
    </source>
</evidence>
<dbReference type="EMBL" id="QHKS01000005">
    <property type="protein sequence ID" value="RDK02998.1"/>
    <property type="molecule type" value="Genomic_DNA"/>
</dbReference>
<feature type="signal peptide" evidence="4">
    <location>
        <begin position="1"/>
        <end position="19"/>
    </location>
</feature>
<sequence length="319" mass="34274">MIRLHCAPLSLLLVVAVLSGCSRHNNNEYQGYIEGEFVYLASSQSGALTQLSVARGQTVQANAPLFTLESADETAALQQAQQQLAAARAQLADIETGKRPPEVDAVRAQLAQALANARKASLQLTRDEAQFHAGGIPKAQLDDSRANADATAAQVRELRNQVQVARLPGRSQQIAAQNAQIAAAQATVAQAQWKLDQKRVNAPADGLVYDTLYRAGEWVQAGSPVVQMLPPQNVKVRIFVPETVVGRLATGRTLLVHCDGCAADIPTRITYISSKAEYTPPVIYSNESRAKLVFMVEAHPFAADASKLHPGQPVTVTLQ</sequence>
<feature type="chain" id="PRO_5016827478" evidence="4">
    <location>
        <begin position="20"/>
        <end position="319"/>
    </location>
</feature>
<organism evidence="6 7">
    <name type="scientific">Paraburkholderia lacunae</name>
    <dbReference type="NCBI Taxonomy" id="2211104"/>
    <lineage>
        <taxon>Bacteria</taxon>
        <taxon>Pseudomonadati</taxon>
        <taxon>Pseudomonadota</taxon>
        <taxon>Betaproteobacteria</taxon>
        <taxon>Burkholderiales</taxon>
        <taxon>Burkholderiaceae</taxon>
        <taxon>Paraburkholderia</taxon>
    </lineage>
</organism>
<dbReference type="AlphaFoldDB" id="A0A370NBU0"/>
<dbReference type="RefSeq" id="WP_115100394.1">
    <property type="nucleotide sequence ID" value="NZ_QHKS01000005.1"/>
</dbReference>
<keyword evidence="7" id="KW-1185">Reference proteome</keyword>
<evidence type="ECO:0000313" key="6">
    <source>
        <dbReference type="EMBL" id="RDK02998.1"/>
    </source>
</evidence>
<dbReference type="Pfam" id="PF25881">
    <property type="entry name" value="HH_YBHG"/>
    <property type="match status" value="1"/>
</dbReference>
<comment type="subcellular location">
    <subcellularLocation>
        <location evidence="1">Cell envelope</location>
    </subcellularLocation>
</comment>
<gene>
    <name evidence="6" type="ORF">DLM46_08800</name>
</gene>
<name>A0A370NBU0_9BURK</name>
<keyword evidence="2 3" id="KW-0175">Coiled coil</keyword>
<proteinExistence type="predicted"/>
<accession>A0A370NBU0</accession>
<feature type="domain" description="YbhG-like alpha-helical hairpin" evidence="5">
    <location>
        <begin position="72"/>
        <end position="196"/>
    </location>
</feature>
<comment type="caution">
    <text evidence="6">The sequence shown here is derived from an EMBL/GenBank/DDBJ whole genome shotgun (WGS) entry which is preliminary data.</text>
</comment>
<dbReference type="OrthoDB" id="8558741at2"/>
<dbReference type="PANTHER" id="PTHR32347">
    <property type="entry name" value="EFFLUX SYSTEM COMPONENT YKNX-RELATED"/>
    <property type="match status" value="1"/>
</dbReference>
<evidence type="ECO:0000256" key="3">
    <source>
        <dbReference type="SAM" id="Coils"/>
    </source>
</evidence>
<dbReference type="InterPro" id="IPR059052">
    <property type="entry name" value="HH_YbhG-like"/>
</dbReference>
<protein>
    <submittedName>
        <fullName evidence="6">Secretion protein HlyD</fullName>
    </submittedName>
</protein>
<dbReference type="PROSITE" id="PS51257">
    <property type="entry name" value="PROKAR_LIPOPROTEIN"/>
    <property type="match status" value="1"/>
</dbReference>
<dbReference type="Proteomes" id="UP000254875">
    <property type="component" value="Unassembled WGS sequence"/>
</dbReference>
<dbReference type="Gene3D" id="1.10.287.470">
    <property type="entry name" value="Helix hairpin bin"/>
    <property type="match status" value="3"/>
</dbReference>
<evidence type="ECO:0000256" key="4">
    <source>
        <dbReference type="SAM" id="SignalP"/>
    </source>
</evidence>
<dbReference type="Gene3D" id="2.40.30.170">
    <property type="match status" value="1"/>
</dbReference>
<dbReference type="SUPFAM" id="SSF111369">
    <property type="entry name" value="HlyD-like secretion proteins"/>
    <property type="match status" value="1"/>
</dbReference>
<evidence type="ECO:0000313" key="7">
    <source>
        <dbReference type="Proteomes" id="UP000254875"/>
    </source>
</evidence>
<dbReference type="Gene3D" id="2.40.50.100">
    <property type="match status" value="2"/>
</dbReference>